<gene>
    <name evidence="1" type="ORF">PHPALM_11472</name>
</gene>
<evidence type="ECO:0000313" key="2">
    <source>
        <dbReference type="Proteomes" id="UP000237271"/>
    </source>
</evidence>
<accession>A0A2P4Y262</accession>
<organism evidence="1 2">
    <name type="scientific">Phytophthora palmivora</name>
    <dbReference type="NCBI Taxonomy" id="4796"/>
    <lineage>
        <taxon>Eukaryota</taxon>
        <taxon>Sar</taxon>
        <taxon>Stramenopiles</taxon>
        <taxon>Oomycota</taxon>
        <taxon>Peronosporomycetes</taxon>
        <taxon>Peronosporales</taxon>
        <taxon>Peronosporaceae</taxon>
        <taxon>Phytophthora</taxon>
    </lineage>
</organism>
<dbReference type="EMBL" id="NCKW01006393">
    <property type="protein sequence ID" value="POM71895.1"/>
    <property type="molecule type" value="Genomic_DNA"/>
</dbReference>
<dbReference type="OrthoDB" id="96345at2759"/>
<name>A0A2P4Y262_9STRA</name>
<sequence>MSALDINWLRPVAPDGPKPLQILVDWFALNGVVYHASSHQREVLVPLCRELNARGVQCEVDQILDYVSYLQEVVHDAASLHQELPEDLVPYQEHLQALLFKDGHTGNSVALPSQQKSRYRPTSRLSWLEPSPYGGLSGMEVLVEWLKNNYSTYARATRKGEKGKLLEDLVKEMKGAGIKDCAVNTVRAKIDVLHREVKGEKSRSAAWEQFGSVLEEIFTVGDAGGWDY</sequence>
<reference evidence="1 2" key="1">
    <citation type="journal article" date="2017" name="Genome Biol. Evol.">
        <title>Phytophthora megakarya and P. palmivora, closely related causal agents of cacao black pod rot, underwent increases in genome sizes and gene numbers by different mechanisms.</title>
        <authorList>
            <person name="Ali S.S."/>
            <person name="Shao J."/>
            <person name="Lary D.J."/>
            <person name="Kronmiller B."/>
            <person name="Shen D."/>
            <person name="Strem M.D."/>
            <person name="Amoako-Attah I."/>
            <person name="Akrofi A.Y."/>
            <person name="Begoude B.A."/>
            <person name="Ten Hoopen G.M."/>
            <person name="Coulibaly K."/>
            <person name="Kebe B.I."/>
            <person name="Melnick R.L."/>
            <person name="Guiltinan M.J."/>
            <person name="Tyler B.M."/>
            <person name="Meinhardt L.W."/>
            <person name="Bailey B.A."/>
        </authorList>
    </citation>
    <scope>NUCLEOTIDE SEQUENCE [LARGE SCALE GENOMIC DNA]</scope>
    <source>
        <strain evidence="2">sbr112.9</strain>
    </source>
</reference>
<protein>
    <submittedName>
        <fullName evidence="1">Uncharacterized protein</fullName>
    </submittedName>
</protein>
<comment type="caution">
    <text evidence="1">The sequence shown here is derived from an EMBL/GenBank/DDBJ whole genome shotgun (WGS) entry which is preliminary data.</text>
</comment>
<proteinExistence type="predicted"/>
<evidence type="ECO:0000313" key="1">
    <source>
        <dbReference type="EMBL" id="POM71895.1"/>
    </source>
</evidence>
<keyword evidence="2" id="KW-1185">Reference proteome</keyword>
<dbReference type="Proteomes" id="UP000237271">
    <property type="component" value="Unassembled WGS sequence"/>
</dbReference>
<dbReference type="AlphaFoldDB" id="A0A2P4Y262"/>